<dbReference type="Proteomes" id="UP000828390">
    <property type="component" value="Unassembled WGS sequence"/>
</dbReference>
<feature type="region of interest" description="Disordered" evidence="1">
    <location>
        <begin position="179"/>
        <end position="205"/>
    </location>
</feature>
<dbReference type="AlphaFoldDB" id="A0A9D4NC17"/>
<evidence type="ECO:0000256" key="1">
    <source>
        <dbReference type="SAM" id="MobiDB-lite"/>
    </source>
</evidence>
<protein>
    <submittedName>
        <fullName evidence="2">Uncharacterized protein</fullName>
    </submittedName>
</protein>
<reference evidence="2" key="2">
    <citation type="submission" date="2020-11" db="EMBL/GenBank/DDBJ databases">
        <authorList>
            <person name="McCartney M.A."/>
            <person name="Auch B."/>
            <person name="Kono T."/>
            <person name="Mallez S."/>
            <person name="Becker A."/>
            <person name="Gohl D.M."/>
            <person name="Silverstein K.A.T."/>
            <person name="Koren S."/>
            <person name="Bechman K.B."/>
            <person name="Herman A."/>
            <person name="Abrahante J.E."/>
            <person name="Garbe J."/>
        </authorList>
    </citation>
    <scope>NUCLEOTIDE SEQUENCE</scope>
    <source>
        <strain evidence="2">Duluth1</strain>
        <tissue evidence="2">Whole animal</tissue>
    </source>
</reference>
<evidence type="ECO:0000313" key="2">
    <source>
        <dbReference type="EMBL" id="KAH3893632.1"/>
    </source>
</evidence>
<sequence>MPTNQTETKENDYVETNTNVQPKNSIRETINREQGTITSELERNKYQEETDISVNAGYWSSKVADFLPLALANHTGLTVHIYTSKAEQPVIVVQPSFAPCRASASINIAYISAINVLEHYDAREPIATTSNGATQTNCENTAASAHGNENEQMLIATPIPASQTTTRTPRKMAKFLTHPKKNSAENERQHQKTGNGMFAKKLILS</sequence>
<name>A0A9D4NC17_DREPO</name>
<evidence type="ECO:0000313" key="3">
    <source>
        <dbReference type="Proteomes" id="UP000828390"/>
    </source>
</evidence>
<keyword evidence="3" id="KW-1185">Reference proteome</keyword>
<comment type="caution">
    <text evidence="2">The sequence shown here is derived from an EMBL/GenBank/DDBJ whole genome shotgun (WGS) entry which is preliminary data.</text>
</comment>
<reference evidence="2" key="1">
    <citation type="journal article" date="2019" name="bioRxiv">
        <title>The Genome of the Zebra Mussel, Dreissena polymorpha: A Resource for Invasive Species Research.</title>
        <authorList>
            <person name="McCartney M.A."/>
            <person name="Auch B."/>
            <person name="Kono T."/>
            <person name="Mallez S."/>
            <person name="Zhang Y."/>
            <person name="Obille A."/>
            <person name="Becker A."/>
            <person name="Abrahante J.E."/>
            <person name="Garbe J."/>
            <person name="Badalamenti J.P."/>
            <person name="Herman A."/>
            <person name="Mangelson H."/>
            <person name="Liachko I."/>
            <person name="Sullivan S."/>
            <person name="Sone E.D."/>
            <person name="Koren S."/>
            <person name="Silverstein K.A.T."/>
            <person name="Beckman K.B."/>
            <person name="Gohl D.M."/>
        </authorList>
    </citation>
    <scope>NUCLEOTIDE SEQUENCE</scope>
    <source>
        <strain evidence="2">Duluth1</strain>
        <tissue evidence="2">Whole animal</tissue>
    </source>
</reference>
<accession>A0A9D4NC17</accession>
<gene>
    <name evidence="2" type="ORF">DPMN_017780</name>
</gene>
<organism evidence="2 3">
    <name type="scientific">Dreissena polymorpha</name>
    <name type="common">Zebra mussel</name>
    <name type="synonym">Mytilus polymorpha</name>
    <dbReference type="NCBI Taxonomy" id="45954"/>
    <lineage>
        <taxon>Eukaryota</taxon>
        <taxon>Metazoa</taxon>
        <taxon>Spiralia</taxon>
        <taxon>Lophotrochozoa</taxon>
        <taxon>Mollusca</taxon>
        <taxon>Bivalvia</taxon>
        <taxon>Autobranchia</taxon>
        <taxon>Heteroconchia</taxon>
        <taxon>Euheterodonta</taxon>
        <taxon>Imparidentia</taxon>
        <taxon>Neoheterodontei</taxon>
        <taxon>Myida</taxon>
        <taxon>Dreissenoidea</taxon>
        <taxon>Dreissenidae</taxon>
        <taxon>Dreissena</taxon>
    </lineage>
</organism>
<dbReference type="EMBL" id="JAIWYP010000001">
    <property type="protein sequence ID" value="KAH3893632.1"/>
    <property type="molecule type" value="Genomic_DNA"/>
</dbReference>
<proteinExistence type="predicted"/>